<sequence length="126" mass="14836">MDLDTFCRKIKETYPEISAKTDKVYDDYWNRLVQMEFSSYAWFESLANTLNSEMKKKVVADNYQALFKTISKEYELGESGVMNAIDVAFVENLFWQVQCDDAQPYWEVMPDNLKELYVGFHGQEPL</sequence>
<evidence type="ECO:0000259" key="1">
    <source>
        <dbReference type="Pfam" id="PF24722"/>
    </source>
</evidence>
<evidence type="ECO:0000313" key="3">
    <source>
        <dbReference type="Proteomes" id="UP001596425"/>
    </source>
</evidence>
<keyword evidence="3" id="KW-1185">Reference proteome</keyword>
<comment type="caution">
    <text evidence="2">The sequence shown here is derived from an EMBL/GenBank/DDBJ whole genome shotgun (WGS) entry which is preliminary data.</text>
</comment>
<feature type="domain" description="DUF7674" evidence="1">
    <location>
        <begin position="8"/>
        <end position="120"/>
    </location>
</feature>
<protein>
    <recommendedName>
        <fullName evidence="1">DUF7674 domain-containing protein</fullName>
    </recommendedName>
</protein>
<organism evidence="2 3">
    <name type="scientific">Microbulbifer taiwanensis</name>
    <dbReference type="NCBI Taxonomy" id="986746"/>
    <lineage>
        <taxon>Bacteria</taxon>
        <taxon>Pseudomonadati</taxon>
        <taxon>Pseudomonadota</taxon>
        <taxon>Gammaproteobacteria</taxon>
        <taxon>Cellvibrionales</taxon>
        <taxon>Microbulbiferaceae</taxon>
        <taxon>Microbulbifer</taxon>
    </lineage>
</organism>
<accession>A0ABW1YP52</accession>
<proteinExistence type="predicted"/>
<reference evidence="3" key="1">
    <citation type="journal article" date="2019" name="Int. J. Syst. Evol. Microbiol.">
        <title>The Global Catalogue of Microorganisms (GCM) 10K type strain sequencing project: providing services to taxonomists for standard genome sequencing and annotation.</title>
        <authorList>
            <consortium name="The Broad Institute Genomics Platform"/>
            <consortium name="The Broad Institute Genome Sequencing Center for Infectious Disease"/>
            <person name="Wu L."/>
            <person name="Ma J."/>
        </authorList>
    </citation>
    <scope>NUCLEOTIDE SEQUENCE [LARGE SCALE GENOMIC DNA]</scope>
    <source>
        <strain evidence="3">CGMCC 1.13718</strain>
    </source>
</reference>
<dbReference type="EMBL" id="JBHSVR010000001">
    <property type="protein sequence ID" value="MFC6634301.1"/>
    <property type="molecule type" value="Genomic_DNA"/>
</dbReference>
<dbReference type="InterPro" id="IPR056091">
    <property type="entry name" value="DUF7674"/>
</dbReference>
<dbReference type="Proteomes" id="UP001596425">
    <property type="component" value="Unassembled WGS sequence"/>
</dbReference>
<dbReference type="Pfam" id="PF24722">
    <property type="entry name" value="DUF7674"/>
    <property type="match status" value="1"/>
</dbReference>
<evidence type="ECO:0000313" key="2">
    <source>
        <dbReference type="EMBL" id="MFC6634301.1"/>
    </source>
</evidence>
<gene>
    <name evidence="2" type="ORF">ACFQBM_13455</name>
</gene>
<dbReference type="RefSeq" id="WP_193193099.1">
    <property type="nucleotide sequence ID" value="NZ_JACZFR010000038.1"/>
</dbReference>
<name>A0ABW1YP52_9GAMM</name>